<evidence type="ECO:0000256" key="4">
    <source>
        <dbReference type="ARBA" id="ARBA00022964"/>
    </source>
</evidence>
<evidence type="ECO:0000256" key="1">
    <source>
        <dbReference type="ARBA" id="ARBA00001961"/>
    </source>
</evidence>
<keyword evidence="6" id="KW-0408">Iron</keyword>
<evidence type="ECO:0000256" key="2">
    <source>
        <dbReference type="ARBA" id="ARBA00022723"/>
    </source>
</evidence>
<organism evidence="8 9">
    <name type="scientific">Pontixanthobacter aestiaquae</name>
    <dbReference type="NCBI Taxonomy" id="1509367"/>
    <lineage>
        <taxon>Bacteria</taxon>
        <taxon>Pseudomonadati</taxon>
        <taxon>Pseudomonadota</taxon>
        <taxon>Alphaproteobacteria</taxon>
        <taxon>Sphingomonadales</taxon>
        <taxon>Erythrobacteraceae</taxon>
        <taxon>Pontixanthobacter</taxon>
    </lineage>
</organism>
<protein>
    <recommendedName>
        <fullName evidence="7">Fe2OG dioxygenase domain-containing protein</fullName>
    </recommendedName>
</protein>
<dbReference type="AlphaFoldDB" id="A0A844ZE71"/>
<dbReference type="SMART" id="SM00702">
    <property type="entry name" value="P4Hc"/>
    <property type="match status" value="1"/>
</dbReference>
<keyword evidence="4" id="KW-0223">Dioxygenase</keyword>
<feature type="domain" description="Fe2OG dioxygenase" evidence="7">
    <location>
        <begin position="86"/>
        <end position="198"/>
    </location>
</feature>
<evidence type="ECO:0000256" key="3">
    <source>
        <dbReference type="ARBA" id="ARBA00022896"/>
    </source>
</evidence>
<dbReference type="GO" id="GO:0031418">
    <property type="term" value="F:L-ascorbic acid binding"/>
    <property type="evidence" value="ECO:0007669"/>
    <property type="project" value="UniProtKB-KW"/>
</dbReference>
<dbReference type="Pfam" id="PF13640">
    <property type="entry name" value="2OG-FeII_Oxy_3"/>
    <property type="match status" value="1"/>
</dbReference>
<dbReference type="RefSeq" id="WP_160614350.1">
    <property type="nucleotide sequence ID" value="NZ_JAUFQM010000001.1"/>
</dbReference>
<proteinExistence type="predicted"/>
<accession>A0A844ZE71</accession>
<keyword evidence="3" id="KW-0847">Vitamin C</keyword>
<evidence type="ECO:0000313" key="8">
    <source>
        <dbReference type="EMBL" id="MXO84069.1"/>
    </source>
</evidence>
<dbReference type="GO" id="GO:0005506">
    <property type="term" value="F:iron ion binding"/>
    <property type="evidence" value="ECO:0007669"/>
    <property type="project" value="InterPro"/>
</dbReference>
<comment type="caution">
    <text evidence="8">The sequence shown here is derived from an EMBL/GenBank/DDBJ whole genome shotgun (WGS) entry which is preliminary data.</text>
</comment>
<dbReference type="Gene3D" id="2.60.120.620">
    <property type="entry name" value="q2cbj1_9rhob like domain"/>
    <property type="match status" value="1"/>
</dbReference>
<reference evidence="8 9" key="1">
    <citation type="submission" date="2019-12" db="EMBL/GenBank/DDBJ databases">
        <title>Genomic-based taxomic classification of the family Erythrobacteraceae.</title>
        <authorList>
            <person name="Xu L."/>
        </authorList>
    </citation>
    <scope>NUCLEOTIDE SEQUENCE [LARGE SCALE GENOMIC DNA]</scope>
    <source>
        <strain evidence="8 9">KCTC 42006</strain>
    </source>
</reference>
<comment type="cofactor">
    <cofactor evidence="1">
        <name>L-ascorbate</name>
        <dbReference type="ChEBI" id="CHEBI:38290"/>
    </cofactor>
</comment>
<evidence type="ECO:0000256" key="5">
    <source>
        <dbReference type="ARBA" id="ARBA00023002"/>
    </source>
</evidence>
<dbReference type="EMBL" id="WTYZ01000001">
    <property type="protein sequence ID" value="MXO84069.1"/>
    <property type="molecule type" value="Genomic_DNA"/>
</dbReference>
<keyword evidence="5" id="KW-0560">Oxidoreductase</keyword>
<dbReference type="PROSITE" id="PS51471">
    <property type="entry name" value="FE2OG_OXY"/>
    <property type="match status" value="1"/>
</dbReference>
<dbReference type="InterPro" id="IPR005123">
    <property type="entry name" value="Oxoglu/Fe-dep_dioxygenase_dom"/>
</dbReference>
<keyword evidence="9" id="KW-1185">Reference proteome</keyword>
<dbReference type="InterPro" id="IPR044862">
    <property type="entry name" value="Pro_4_hyd_alph_FE2OG_OXY"/>
</dbReference>
<dbReference type="GO" id="GO:0051213">
    <property type="term" value="F:dioxygenase activity"/>
    <property type="evidence" value="ECO:0007669"/>
    <property type="project" value="UniProtKB-KW"/>
</dbReference>
<evidence type="ECO:0000313" key="9">
    <source>
        <dbReference type="Proteomes" id="UP000460290"/>
    </source>
</evidence>
<name>A0A844ZE71_9SPHN</name>
<evidence type="ECO:0000259" key="7">
    <source>
        <dbReference type="PROSITE" id="PS51471"/>
    </source>
</evidence>
<dbReference type="Proteomes" id="UP000460290">
    <property type="component" value="Unassembled WGS sequence"/>
</dbReference>
<dbReference type="GO" id="GO:0016705">
    <property type="term" value="F:oxidoreductase activity, acting on paired donors, with incorporation or reduction of molecular oxygen"/>
    <property type="evidence" value="ECO:0007669"/>
    <property type="project" value="InterPro"/>
</dbReference>
<evidence type="ECO:0000256" key="6">
    <source>
        <dbReference type="ARBA" id="ARBA00023004"/>
    </source>
</evidence>
<gene>
    <name evidence="8" type="ORF">GRI35_11895</name>
</gene>
<sequence length="201" mass="22665">MFTKFGVFDDAFGSELPARLLDFAIANEDGFETTMTSYSDGSEAVDTNFRTSKRFVGKLGDIGREYRAAFVEIMPKLFEAAGVPMVENPLLENELIATGDGGSLAKHIDTLTLDNRDDVESERILSTVYYFHRQPRKFSGGEIEIHPLDGRADPKPVEPRHGRLIVFPAFAPHSVRGLTVPSRRFEDGRFSLNCWVRYRTR</sequence>
<keyword evidence="2" id="KW-0479">Metal-binding</keyword>
<dbReference type="OrthoDB" id="8926796at2"/>
<dbReference type="InterPro" id="IPR006620">
    <property type="entry name" value="Pro_4_hyd_alph"/>
</dbReference>